<evidence type="ECO:0000256" key="4">
    <source>
        <dbReference type="RuleBase" id="RU003560"/>
    </source>
</evidence>
<dbReference type="Pfam" id="PF00202">
    <property type="entry name" value="Aminotran_3"/>
    <property type="match status" value="1"/>
</dbReference>
<evidence type="ECO:0000256" key="2">
    <source>
        <dbReference type="ARBA" id="ARBA00008954"/>
    </source>
</evidence>
<proteinExistence type="inferred from homology"/>
<dbReference type="PANTHER" id="PTHR45688">
    <property type="match status" value="1"/>
</dbReference>
<dbReference type="PIRSF" id="PIRSF000521">
    <property type="entry name" value="Transaminase_4ab_Lys_Orn"/>
    <property type="match status" value="1"/>
</dbReference>
<name>A0A6P1BCF4_9BRAD</name>
<dbReference type="GO" id="GO:0030170">
    <property type="term" value="F:pyridoxal phosphate binding"/>
    <property type="evidence" value="ECO:0007669"/>
    <property type="project" value="InterPro"/>
</dbReference>
<keyword evidence="5" id="KW-0808">Transferase</keyword>
<dbReference type="InterPro" id="IPR005814">
    <property type="entry name" value="Aminotrans_3"/>
</dbReference>
<dbReference type="RefSeq" id="WP_163152855.1">
    <property type="nucleotide sequence ID" value="NZ_VKHP01000027.1"/>
</dbReference>
<dbReference type="InterPro" id="IPR015424">
    <property type="entry name" value="PyrdxlP-dep_Trfase"/>
</dbReference>
<dbReference type="EMBL" id="VKHP01000027">
    <property type="protein sequence ID" value="NEU96117.1"/>
    <property type="molecule type" value="Genomic_DNA"/>
</dbReference>
<dbReference type="Gene3D" id="3.40.640.10">
    <property type="entry name" value="Type I PLP-dependent aspartate aminotransferase-like (Major domain)"/>
    <property type="match status" value="1"/>
</dbReference>
<dbReference type="InterPro" id="IPR015422">
    <property type="entry name" value="PyrdxlP-dep_Trfase_small"/>
</dbReference>
<keyword evidence="5" id="KW-0032">Aminotransferase</keyword>
<protein>
    <submittedName>
        <fullName evidence="5">Aspartate aminotransferase family protein</fullName>
    </submittedName>
</protein>
<gene>
    <name evidence="5" type="ORF">FNJ47_09790</name>
</gene>
<comment type="cofactor">
    <cofactor evidence="1">
        <name>pyridoxal 5'-phosphate</name>
        <dbReference type="ChEBI" id="CHEBI:597326"/>
    </cofactor>
</comment>
<dbReference type="PROSITE" id="PS00600">
    <property type="entry name" value="AA_TRANSFER_CLASS_3"/>
    <property type="match status" value="1"/>
</dbReference>
<keyword evidence="3 4" id="KW-0663">Pyridoxal phosphate</keyword>
<sequence length="423" mass="45650">MPADTSTQELIARRNRLLGPAYRLFYEQPVHVVRGEGVWLYDAAGNRYLDAYNNVACVGHCHPHVIEAIARQAAVLNTHTRYLHETILDYAERLLATFPAELGQVMFTCTGSEANDLALRVARTCTGGTGVVVTRTAYHGVTGALAELSPSLGLPEPTAPHIRLVPAPQSAGDQTGEVFAGHVRAAFEDMALSGIRPAALLVDTIFSSDGVFADPPGFLRLAVDAAHRTGALFIADEVQPGFGRCGEGLWGFARHRVVPDMVTMGKPMGNGHPIAAMAARPELLKEFGARSRYFNTFGGNPVSAAAGMAVLDVIERQSLVENARRTGTYLRERLTALRARHELVAEVRGAGLFIGVELRRGDLAAASETTKLVNAMRRRHVLISAAGPRANVLKIRPPLTFGMEHTDLLVEALDQALQENSID</sequence>
<evidence type="ECO:0000313" key="6">
    <source>
        <dbReference type="Proteomes" id="UP000468531"/>
    </source>
</evidence>
<dbReference type="Gene3D" id="3.90.1150.10">
    <property type="entry name" value="Aspartate Aminotransferase, domain 1"/>
    <property type="match status" value="1"/>
</dbReference>
<organism evidence="5 6">
    <name type="scientific">Bradyrhizobium uaiense</name>
    <dbReference type="NCBI Taxonomy" id="2594946"/>
    <lineage>
        <taxon>Bacteria</taxon>
        <taxon>Pseudomonadati</taxon>
        <taxon>Pseudomonadota</taxon>
        <taxon>Alphaproteobacteria</taxon>
        <taxon>Hyphomicrobiales</taxon>
        <taxon>Nitrobacteraceae</taxon>
        <taxon>Bradyrhizobium</taxon>
    </lineage>
</organism>
<dbReference type="Proteomes" id="UP000468531">
    <property type="component" value="Unassembled WGS sequence"/>
</dbReference>
<dbReference type="AlphaFoldDB" id="A0A6P1BCF4"/>
<dbReference type="SUPFAM" id="SSF53383">
    <property type="entry name" value="PLP-dependent transferases"/>
    <property type="match status" value="1"/>
</dbReference>
<accession>A0A6P1BCF4</accession>
<keyword evidence="6" id="KW-1185">Reference proteome</keyword>
<evidence type="ECO:0000256" key="3">
    <source>
        <dbReference type="ARBA" id="ARBA00022898"/>
    </source>
</evidence>
<comment type="similarity">
    <text evidence="2 4">Belongs to the class-III pyridoxal-phosphate-dependent aminotransferase family.</text>
</comment>
<evidence type="ECO:0000313" key="5">
    <source>
        <dbReference type="EMBL" id="NEU96117.1"/>
    </source>
</evidence>
<dbReference type="CDD" id="cd00610">
    <property type="entry name" value="OAT_like"/>
    <property type="match status" value="1"/>
</dbReference>
<dbReference type="GO" id="GO:0008483">
    <property type="term" value="F:transaminase activity"/>
    <property type="evidence" value="ECO:0007669"/>
    <property type="project" value="UniProtKB-KW"/>
</dbReference>
<reference evidence="5 6" key="1">
    <citation type="journal article" date="2020" name="Arch. Microbiol.">
        <title>Bradyrhizobium uaiense sp. nov., a new highly efficient cowpea symbiont.</title>
        <authorList>
            <person name="Cabral Michel D."/>
            <person name="Azarias Guimaraes A."/>
            <person name="Martins da Costa E."/>
            <person name="Soares de Carvalho T."/>
            <person name="Balsanelli E."/>
            <person name="Willems A."/>
            <person name="Maltempi de Souza E."/>
            <person name="de Souza Moreira F.M."/>
        </authorList>
    </citation>
    <scope>NUCLEOTIDE SEQUENCE [LARGE SCALE GENOMIC DNA]</scope>
    <source>
        <strain evidence="5 6">UFLA 03-164</strain>
    </source>
</reference>
<dbReference type="PANTHER" id="PTHR45688:SF13">
    <property type="entry name" value="ALANINE--GLYOXYLATE AMINOTRANSFERASE 2-LIKE"/>
    <property type="match status" value="1"/>
</dbReference>
<dbReference type="InterPro" id="IPR015421">
    <property type="entry name" value="PyrdxlP-dep_Trfase_major"/>
</dbReference>
<evidence type="ECO:0000256" key="1">
    <source>
        <dbReference type="ARBA" id="ARBA00001933"/>
    </source>
</evidence>
<comment type="caution">
    <text evidence="5">The sequence shown here is derived from an EMBL/GenBank/DDBJ whole genome shotgun (WGS) entry which is preliminary data.</text>
</comment>
<dbReference type="InterPro" id="IPR049704">
    <property type="entry name" value="Aminotrans_3_PPA_site"/>
</dbReference>